<dbReference type="Gene3D" id="1.10.3720.10">
    <property type="entry name" value="MetI-like"/>
    <property type="match status" value="1"/>
</dbReference>
<protein>
    <submittedName>
        <fullName evidence="11">ABC transporter permease</fullName>
    </submittedName>
</protein>
<proteinExistence type="inferred from homology"/>
<keyword evidence="7 9" id="KW-0472">Membrane</keyword>
<keyword evidence="12" id="KW-1185">Reference proteome</keyword>
<evidence type="ECO:0000256" key="5">
    <source>
        <dbReference type="ARBA" id="ARBA00022692"/>
    </source>
</evidence>
<name>A0A8K0V232_9ENTR</name>
<dbReference type="EMBL" id="JAEPBH010000003">
    <property type="protein sequence ID" value="MBK4714111.1"/>
    <property type="molecule type" value="Genomic_DNA"/>
</dbReference>
<keyword evidence="3" id="KW-1003">Cell membrane</keyword>
<dbReference type="GO" id="GO:0005886">
    <property type="term" value="C:plasma membrane"/>
    <property type="evidence" value="ECO:0007669"/>
    <property type="project" value="UniProtKB-SubCell"/>
</dbReference>
<evidence type="ECO:0000256" key="6">
    <source>
        <dbReference type="ARBA" id="ARBA00022989"/>
    </source>
</evidence>
<dbReference type="PANTHER" id="PTHR43163:SF6">
    <property type="entry name" value="DIPEPTIDE TRANSPORT SYSTEM PERMEASE PROTEIN DPPB-RELATED"/>
    <property type="match status" value="1"/>
</dbReference>
<dbReference type="PANTHER" id="PTHR43163">
    <property type="entry name" value="DIPEPTIDE TRANSPORT SYSTEM PERMEASE PROTEIN DPPB-RELATED"/>
    <property type="match status" value="1"/>
</dbReference>
<comment type="similarity">
    <text evidence="8">Belongs to the binding-protein-dependent transport system permease family. OppBC subfamily.</text>
</comment>
<evidence type="ECO:0000256" key="2">
    <source>
        <dbReference type="ARBA" id="ARBA00022448"/>
    </source>
</evidence>
<sequence length="298" mass="32953">MAQSPTATTEDIAKLKQYLLLDKPLLPQYGIWLRNLLHGDIGNAIQTGKPVADTLRETLPVTAILIFMALLSAIIHGIFIALIAFLLRRKCVIIFIDTINNLCISIPAFLWALLLIFFLGIYANFFPFFGLVSPGMTLDSGNTPLINKIITSNRPEIWFNSLLHFILPCYALSLTLIPVIVKNTFNQLSAVFQHDYISYAKLRGISTTRILLFHALPNALPPVIALISVQASMLVGGTLLVENIFGLPGSGMMMLKAIATQDLPLIQGIALCYAIAVIFIQAVTHLLLYFLTPYSRKQ</sequence>
<dbReference type="InterPro" id="IPR000515">
    <property type="entry name" value="MetI-like"/>
</dbReference>
<feature type="transmembrane region" description="Helical" evidence="9">
    <location>
        <begin position="265"/>
        <end position="291"/>
    </location>
</feature>
<evidence type="ECO:0000256" key="8">
    <source>
        <dbReference type="ARBA" id="ARBA00024202"/>
    </source>
</evidence>
<reference evidence="11" key="1">
    <citation type="submission" date="2021-01" db="EMBL/GenBank/DDBJ databases">
        <title>Intestinitalea alba gen. nov., sp. nov., a novel genus of the family Enterobacteriaceae, isolated from the gut of the plastic-eating mealworm Tenebrio molitor L.</title>
        <authorList>
            <person name="Yang Y."/>
        </authorList>
    </citation>
    <scope>NUCLEOTIDE SEQUENCE</scope>
    <source>
        <strain evidence="11">BIT-L3</strain>
    </source>
</reference>
<evidence type="ECO:0000313" key="12">
    <source>
        <dbReference type="Proteomes" id="UP000659047"/>
    </source>
</evidence>
<keyword evidence="2 9" id="KW-0813">Transport</keyword>
<evidence type="ECO:0000259" key="10">
    <source>
        <dbReference type="PROSITE" id="PS50928"/>
    </source>
</evidence>
<feature type="domain" description="ABC transmembrane type-1" evidence="10">
    <location>
        <begin position="59"/>
        <end position="288"/>
    </location>
</feature>
<evidence type="ECO:0000256" key="9">
    <source>
        <dbReference type="RuleBase" id="RU363032"/>
    </source>
</evidence>
<feature type="transmembrane region" description="Helical" evidence="9">
    <location>
        <begin position="162"/>
        <end position="181"/>
    </location>
</feature>
<comment type="subcellular location">
    <subcellularLocation>
        <location evidence="1">Cell inner membrane</location>
        <topology evidence="1">Multi-pass membrane protein</topology>
    </subcellularLocation>
    <subcellularLocation>
        <location evidence="9">Cell membrane</location>
        <topology evidence="9">Multi-pass membrane protein</topology>
    </subcellularLocation>
</comment>
<dbReference type="InterPro" id="IPR035906">
    <property type="entry name" value="MetI-like_sf"/>
</dbReference>
<feature type="transmembrane region" description="Helical" evidence="9">
    <location>
        <begin position="63"/>
        <end position="87"/>
    </location>
</feature>
<feature type="transmembrane region" description="Helical" evidence="9">
    <location>
        <begin position="108"/>
        <end position="129"/>
    </location>
</feature>
<evidence type="ECO:0000256" key="7">
    <source>
        <dbReference type="ARBA" id="ARBA00023136"/>
    </source>
</evidence>
<dbReference type="GO" id="GO:0055085">
    <property type="term" value="P:transmembrane transport"/>
    <property type="evidence" value="ECO:0007669"/>
    <property type="project" value="InterPro"/>
</dbReference>
<dbReference type="SUPFAM" id="SSF161098">
    <property type="entry name" value="MetI-like"/>
    <property type="match status" value="1"/>
</dbReference>
<keyword evidence="4" id="KW-0997">Cell inner membrane</keyword>
<dbReference type="Proteomes" id="UP000659047">
    <property type="component" value="Unassembled WGS sequence"/>
</dbReference>
<dbReference type="PROSITE" id="PS50928">
    <property type="entry name" value="ABC_TM1"/>
    <property type="match status" value="1"/>
</dbReference>
<dbReference type="AlphaFoldDB" id="A0A8K0V232"/>
<gene>
    <name evidence="11" type="ORF">JJB97_01930</name>
</gene>
<comment type="caution">
    <text evidence="11">The sequence shown here is derived from an EMBL/GenBank/DDBJ whole genome shotgun (WGS) entry which is preliminary data.</text>
</comment>
<accession>A0A8K0V232</accession>
<evidence type="ECO:0000256" key="1">
    <source>
        <dbReference type="ARBA" id="ARBA00004429"/>
    </source>
</evidence>
<keyword evidence="5 9" id="KW-0812">Transmembrane</keyword>
<organism evidence="11 12">
    <name type="scientific">Tenebrionibacter intestinalis</name>
    <dbReference type="NCBI Taxonomy" id="2799638"/>
    <lineage>
        <taxon>Bacteria</taxon>
        <taxon>Pseudomonadati</taxon>
        <taxon>Pseudomonadota</taxon>
        <taxon>Gammaproteobacteria</taxon>
        <taxon>Enterobacterales</taxon>
        <taxon>Enterobacteriaceae</taxon>
        <taxon>Tenebrionibacter/Tenebrionicola group</taxon>
        <taxon>Tenebrionibacter</taxon>
    </lineage>
</organism>
<dbReference type="Pfam" id="PF00528">
    <property type="entry name" value="BPD_transp_1"/>
    <property type="match status" value="1"/>
</dbReference>
<evidence type="ECO:0000256" key="4">
    <source>
        <dbReference type="ARBA" id="ARBA00022519"/>
    </source>
</evidence>
<evidence type="ECO:0000256" key="3">
    <source>
        <dbReference type="ARBA" id="ARBA00022475"/>
    </source>
</evidence>
<keyword evidence="6 9" id="KW-1133">Transmembrane helix</keyword>
<evidence type="ECO:0000313" key="11">
    <source>
        <dbReference type="EMBL" id="MBK4714111.1"/>
    </source>
</evidence>
<dbReference type="CDD" id="cd06261">
    <property type="entry name" value="TM_PBP2"/>
    <property type="match status" value="1"/>
</dbReference>